<protein>
    <submittedName>
        <fullName evidence="1">Uncharacterized protein</fullName>
    </submittedName>
</protein>
<evidence type="ECO:0000313" key="2">
    <source>
        <dbReference type="Proteomes" id="UP001231518"/>
    </source>
</evidence>
<dbReference type="Proteomes" id="UP001231518">
    <property type="component" value="Chromosome 19"/>
</dbReference>
<comment type="caution">
    <text evidence="1">The sequence shown here is derived from an EMBL/GenBank/DDBJ whole genome shotgun (WGS) entry which is preliminary data.</text>
</comment>
<keyword evidence="2" id="KW-1185">Reference proteome</keyword>
<proteinExistence type="predicted"/>
<evidence type="ECO:0000313" key="1">
    <source>
        <dbReference type="EMBL" id="KAJ8728514.1"/>
    </source>
</evidence>
<organism evidence="1 2">
    <name type="scientific">Mythimna separata</name>
    <name type="common">Oriental armyworm</name>
    <name type="synonym">Pseudaletia separata</name>
    <dbReference type="NCBI Taxonomy" id="271217"/>
    <lineage>
        <taxon>Eukaryota</taxon>
        <taxon>Metazoa</taxon>
        <taxon>Ecdysozoa</taxon>
        <taxon>Arthropoda</taxon>
        <taxon>Hexapoda</taxon>
        <taxon>Insecta</taxon>
        <taxon>Pterygota</taxon>
        <taxon>Neoptera</taxon>
        <taxon>Endopterygota</taxon>
        <taxon>Lepidoptera</taxon>
        <taxon>Glossata</taxon>
        <taxon>Ditrysia</taxon>
        <taxon>Noctuoidea</taxon>
        <taxon>Noctuidae</taxon>
        <taxon>Noctuinae</taxon>
        <taxon>Hadenini</taxon>
        <taxon>Mythimna</taxon>
    </lineage>
</organism>
<dbReference type="AlphaFoldDB" id="A0AAD7YVL3"/>
<dbReference type="EMBL" id="JARGEI010000007">
    <property type="protein sequence ID" value="KAJ8728514.1"/>
    <property type="molecule type" value="Genomic_DNA"/>
</dbReference>
<accession>A0AAD7YVL3</accession>
<gene>
    <name evidence="1" type="ORF">PYW07_006210</name>
</gene>
<sequence>MQQDYNVPQPIYLFLKEIGEVKDVTGKTVHLADHTLPVTVVQGMGGYHSQSINAATHNLYEEIPSLGICGDIVMAESSDAATPVANFRVLPQQTKATRALCGNFGPIGTRKEEVRILLNSVGVTPTSFDEVIGGTRLNIHLIQKVSDYFAGSPTFRNEKVKLDALTVEGDAAQLIKSVPTDENVDPRARWTNVVIRPISAVANETSTLGASYLMGYQLAKMPIADSNANWCCVEQASDAHPWAIPPEWINNRNDRRAVPPGMEIERFVSISDSQRNRTNEYRPRPRRVASRVQLIQFELV</sequence>
<name>A0AAD7YVL3_MYTSE</name>
<reference evidence="1" key="1">
    <citation type="submission" date="2023-03" db="EMBL/GenBank/DDBJ databases">
        <title>Chromosome-level genomes of two armyworms, Mythimna separata and Mythimna loreyi, provide insights into the biosynthesis and reception of sex pheromones.</title>
        <authorList>
            <person name="Zhao H."/>
        </authorList>
    </citation>
    <scope>NUCLEOTIDE SEQUENCE</scope>
    <source>
        <strain evidence="1">BeijingLab</strain>
        <tissue evidence="1">Pupa</tissue>
    </source>
</reference>